<dbReference type="Pfam" id="PF00497">
    <property type="entry name" value="SBP_bac_3"/>
    <property type="match status" value="1"/>
</dbReference>
<reference evidence="6" key="2">
    <citation type="submission" date="2023-07" db="EMBL/GenBank/DDBJ databases">
        <title>Genome mining of underrepresented organisms for secondary metabolites.</title>
        <authorList>
            <person name="D'Agostino P.M."/>
        </authorList>
    </citation>
    <scope>NUCLEOTIDE SEQUENCE [LARGE SCALE GENOMIC DNA]</scope>
    <source>
        <strain evidence="6">WS4403</strain>
    </source>
</reference>
<evidence type="ECO:0000313" key="6">
    <source>
        <dbReference type="Proteomes" id="UP001195624"/>
    </source>
</evidence>
<reference evidence="5 6" key="1">
    <citation type="submission" date="2021-03" db="EMBL/GenBank/DDBJ databases">
        <authorList>
            <person name="D'Agostino P."/>
            <person name="Huntemann M."/>
            <person name="Clum A."/>
            <person name="Spunde A."/>
            <person name="Palaniappan K."/>
            <person name="Ritter S."/>
            <person name="Mikhailova N."/>
            <person name="Chen I.-M."/>
            <person name="Stamatis D."/>
            <person name="Reddy T."/>
            <person name="O'Malley R."/>
            <person name="Daum C."/>
            <person name="Shapiro N."/>
            <person name="Ivanova N."/>
            <person name="Kyrpides N."/>
            <person name="Woyke T."/>
        </authorList>
    </citation>
    <scope>NUCLEOTIDE SEQUENCE [LARGE SCALE GENOMIC DNA]</scope>
    <source>
        <strain evidence="5 6">WS4403</strain>
    </source>
</reference>
<dbReference type="RefSeq" id="WP_017801143.1">
    <property type="nucleotide sequence ID" value="NZ_JAGGMQ010000001.1"/>
</dbReference>
<evidence type="ECO:0000259" key="4">
    <source>
        <dbReference type="SMART" id="SM00062"/>
    </source>
</evidence>
<dbReference type="SMART" id="SM00062">
    <property type="entry name" value="PBPb"/>
    <property type="match status" value="1"/>
</dbReference>
<keyword evidence="6" id="KW-1185">Reference proteome</keyword>
<dbReference type="Gene3D" id="3.40.190.10">
    <property type="entry name" value="Periplasmic binding protein-like II"/>
    <property type="match status" value="2"/>
</dbReference>
<dbReference type="Proteomes" id="UP001195624">
    <property type="component" value="Unassembled WGS sequence"/>
</dbReference>
<dbReference type="PANTHER" id="PTHR35936">
    <property type="entry name" value="MEMBRANE-BOUND LYTIC MUREIN TRANSGLYCOSYLASE F"/>
    <property type="match status" value="1"/>
</dbReference>
<accession>A0ABS4P6E1</accession>
<dbReference type="SUPFAM" id="SSF53850">
    <property type="entry name" value="Periplasmic binding protein-like II"/>
    <property type="match status" value="1"/>
</dbReference>
<organism evidence="5 6">
    <name type="scientific">Winslowiella toletana</name>
    <dbReference type="NCBI Taxonomy" id="92490"/>
    <lineage>
        <taxon>Bacteria</taxon>
        <taxon>Pseudomonadati</taxon>
        <taxon>Pseudomonadota</taxon>
        <taxon>Gammaproteobacteria</taxon>
        <taxon>Enterobacterales</taxon>
        <taxon>Erwiniaceae</taxon>
        <taxon>Winslowiella</taxon>
    </lineage>
</organism>
<protein>
    <submittedName>
        <fullName evidence="5">Polar amino acid transport system substrate-binding protein</fullName>
    </submittedName>
</protein>
<dbReference type="PANTHER" id="PTHR35936:SF19">
    <property type="entry name" value="AMINO-ACID-BINDING PROTEIN YXEM-RELATED"/>
    <property type="match status" value="1"/>
</dbReference>
<evidence type="ECO:0000256" key="3">
    <source>
        <dbReference type="SAM" id="SignalP"/>
    </source>
</evidence>
<sequence length="281" mass="29907">MKKITLLIAAAALLTAGSLSGFARADTLADIKSSGTMTVGVDPTFPPYEYTNDKGEVVGYSAEIMKSVAKALGVKLEFQKTAFSGIIPGLISGSFHAEGSSLNVTAERAKKVLFTVPFSKTVNAVLVRHDEAGKFASKPLKIEDLAGLRGAAKSASVPEQLLKTFNETLQSKGLKPITIISVDTLDQTVSTLMTKRADFVIDDISVLAPVVKKYPAKVAQVGDIGPSQWMAWATRKDDSALNKAISDHILAMQKSGELGALQTQYLGTTFTVPADNFIPQE</sequence>
<evidence type="ECO:0000256" key="2">
    <source>
        <dbReference type="ARBA" id="ARBA00022729"/>
    </source>
</evidence>
<dbReference type="EMBL" id="JAGGMQ010000001">
    <property type="protein sequence ID" value="MBP2168212.1"/>
    <property type="molecule type" value="Genomic_DNA"/>
</dbReference>
<comment type="similarity">
    <text evidence="1">Belongs to the bacterial solute-binding protein 3 family.</text>
</comment>
<keyword evidence="2 3" id="KW-0732">Signal</keyword>
<feature type="signal peptide" evidence="3">
    <location>
        <begin position="1"/>
        <end position="25"/>
    </location>
</feature>
<dbReference type="InterPro" id="IPR001638">
    <property type="entry name" value="Solute-binding_3/MltF_N"/>
</dbReference>
<feature type="domain" description="Solute-binding protein family 3/N-terminal" evidence="4">
    <location>
        <begin position="36"/>
        <end position="269"/>
    </location>
</feature>
<evidence type="ECO:0000256" key="1">
    <source>
        <dbReference type="ARBA" id="ARBA00010333"/>
    </source>
</evidence>
<feature type="chain" id="PRO_5045284706" evidence="3">
    <location>
        <begin position="26"/>
        <end position="281"/>
    </location>
</feature>
<evidence type="ECO:0000313" key="5">
    <source>
        <dbReference type="EMBL" id="MBP2168212.1"/>
    </source>
</evidence>
<name>A0ABS4P6E1_9GAMM</name>
<gene>
    <name evidence="5" type="ORF">J2125_001404</name>
</gene>
<comment type="caution">
    <text evidence="5">The sequence shown here is derived from an EMBL/GenBank/DDBJ whole genome shotgun (WGS) entry which is preliminary data.</text>
</comment>
<proteinExistence type="inferred from homology"/>